<dbReference type="EMBL" id="JAATIP010000226">
    <property type="protein sequence ID" value="KAF4358418.1"/>
    <property type="molecule type" value="Genomic_DNA"/>
</dbReference>
<evidence type="ECO:0000256" key="4">
    <source>
        <dbReference type="ARBA" id="ARBA00023163"/>
    </source>
</evidence>
<keyword evidence="5" id="KW-0539">Nucleus</keyword>
<organism evidence="8 9">
    <name type="scientific">Cannabis sativa</name>
    <name type="common">Hemp</name>
    <name type="synonym">Marijuana</name>
    <dbReference type="NCBI Taxonomy" id="3483"/>
    <lineage>
        <taxon>Eukaryota</taxon>
        <taxon>Viridiplantae</taxon>
        <taxon>Streptophyta</taxon>
        <taxon>Embryophyta</taxon>
        <taxon>Tracheophyta</taxon>
        <taxon>Spermatophyta</taxon>
        <taxon>Magnoliopsida</taxon>
        <taxon>eudicotyledons</taxon>
        <taxon>Gunneridae</taxon>
        <taxon>Pentapetalae</taxon>
        <taxon>rosids</taxon>
        <taxon>fabids</taxon>
        <taxon>Rosales</taxon>
        <taxon>Cannabaceae</taxon>
        <taxon>Cannabis</taxon>
    </lineage>
</organism>
<feature type="domain" description="Myb-like" evidence="6">
    <location>
        <begin position="189"/>
        <end position="241"/>
    </location>
</feature>
<dbReference type="GO" id="GO:0009723">
    <property type="term" value="P:response to ethylene"/>
    <property type="evidence" value="ECO:0007669"/>
    <property type="project" value="TreeGrafter"/>
</dbReference>
<keyword evidence="2" id="KW-0805">Transcription regulation</keyword>
<dbReference type="SMART" id="SM00717">
    <property type="entry name" value="SANT"/>
    <property type="match status" value="1"/>
</dbReference>
<dbReference type="PANTHER" id="PTHR44191:SF62">
    <property type="entry name" value="OS04G0341900 PROTEIN"/>
    <property type="match status" value="1"/>
</dbReference>
<evidence type="ECO:0000313" key="9">
    <source>
        <dbReference type="Proteomes" id="UP000525078"/>
    </source>
</evidence>
<reference evidence="8 9" key="1">
    <citation type="journal article" date="2020" name="bioRxiv">
        <title>Sequence and annotation of 42 cannabis genomes reveals extensive copy number variation in cannabinoid synthesis and pathogen resistance genes.</title>
        <authorList>
            <person name="Mckernan K.J."/>
            <person name="Helbert Y."/>
            <person name="Kane L.T."/>
            <person name="Ebling H."/>
            <person name="Zhang L."/>
            <person name="Liu B."/>
            <person name="Eaton Z."/>
            <person name="Mclaughlin S."/>
            <person name="Kingan S."/>
            <person name="Baybayan P."/>
            <person name="Concepcion G."/>
            <person name="Jordan M."/>
            <person name="Riva A."/>
            <person name="Barbazuk W."/>
            <person name="Harkins T."/>
        </authorList>
    </citation>
    <scope>NUCLEOTIDE SEQUENCE [LARGE SCALE GENOMIC DNA]</scope>
    <source>
        <strain evidence="9">cv. Jamaican Lion 4</strain>
        <tissue evidence="8">Leaf</tissue>
    </source>
</reference>
<sequence>MMRKNYCIKCRHCQEEGHNSRTCKNNTSVHNDIGPNKFIRLFGSDISLDSPLYSAAAESMDKTITLHNNVAESIKCSSSINTSNDLVIIPPSYNEAEEVSYLSDLNPIRKRLEHNKLTGATKHMNVYCDDGNIVTYSPRKRVKEHLSPITLSLSHRKKINDGSHERLKGDISPIIVSNSHGKEVNYESQGRLKVKQWNGEEHQRFLLGLKMLGKGDWRGISTKYVKTRTPTQVASHAQKYFKRQNASEELKKTQKEHF</sequence>
<feature type="domain" description="HTH myb-type" evidence="7">
    <location>
        <begin position="197"/>
        <end position="245"/>
    </location>
</feature>
<dbReference type="InterPro" id="IPR006447">
    <property type="entry name" value="Myb_dom_plants"/>
</dbReference>
<dbReference type="PANTHER" id="PTHR44191">
    <property type="entry name" value="TRANSCRIPTION FACTOR KUA1"/>
    <property type="match status" value="1"/>
</dbReference>
<dbReference type="Proteomes" id="UP000525078">
    <property type="component" value="Unassembled WGS sequence"/>
</dbReference>
<dbReference type="PROSITE" id="PS50090">
    <property type="entry name" value="MYB_LIKE"/>
    <property type="match status" value="1"/>
</dbReference>
<dbReference type="InterPro" id="IPR001005">
    <property type="entry name" value="SANT/Myb"/>
</dbReference>
<dbReference type="Gene3D" id="1.10.10.60">
    <property type="entry name" value="Homeodomain-like"/>
    <property type="match status" value="1"/>
</dbReference>
<keyword evidence="4" id="KW-0804">Transcription</keyword>
<comment type="subcellular location">
    <subcellularLocation>
        <location evidence="1">Nucleus</location>
    </subcellularLocation>
</comment>
<dbReference type="NCBIfam" id="TIGR01557">
    <property type="entry name" value="myb_SHAQKYF"/>
    <property type="match status" value="1"/>
</dbReference>
<dbReference type="CDD" id="cd00167">
    <property type="entry name" value="SANT"/>
    <property type="match status" value="1"/>
</dbReference>
<evidence type="ECO:0000259" key="7">
    <source>
        <dbReference type="PROSITE" id="PS51294"/>
    </source>
</evidence>
<dbReference type="GO" id="GO:0005634">
    <property type="term" value="C:nucleus"/>
    <property type="evidence" value="ECO:0007669"/>
    <property type="project" value="UniProtKB-SubCell"/>
</dbReference>
<keyword evidence="3" id="KW-0238">DNA-binding</keyword>
<evidence type="ECO:0000259" key="6">
    <source>
        <dbReference type="PROSITE" id="PS50090"/>
    </source>
</evidence>
<dbReference type="InterPro" id="IPR017930">
    <property type="entry name" value="Myb_dom"/>
</dbReference>
<protein>
    <submittedName>
        <fullName evidence="8">Uncharacterized protein</fullName>
    </submittedName>
</protein>
<dbReference type="InterPro" id="IPR052245">
    <property type="entry name" value="Plant_Stress_Dev_TF"/>
</dbReference>
<proteinExistence type="predicted"/>
<dbReference type="Pfam" id="PF00249">
    <property type="entry name" value="Myb_DNA-binding"/>
    <property type="match status" value="1"/>
</dbReference>
<dbReference type="PROSITE" id="PS51294">
    <property type="entry name" value="HTH_MYB"/>
    <property type="match status" value="1"/>
</dbReference>
<dbReference type="InterPro" id="IPR009057">
    <property type="entry name" value="Homeodomain-like_sf"/>
</dbReference>
<dbReference type="GO" id="GO:0006355">
    <property type="term" value="P:regulation of DNA-templated transcription"/>
    <property type="evidence" value="ECO:0007669"/>
    <property type="project" value="UniProtKB-ARBA"/>
</dbReference>
<dbReference type="GO" id="GO:0009739">
    <property type="term" value="P:response to gibberellin"/>
    <property type="evidence" value="ECO:0007669"/>
    <property type="project" value="TreeGrafter"/>
</dbReference>
<dbReference type="FunFam" id="1.10.10.60:FF:000009">
    <property type="entry name" value="transcription factor MYB1R1"/>
    <property type="match status" value="1"/>
</dbReference>
<gene>
    <name evidence="8" type="ORF">F8388_018282</name>
</gene>
<evidence type="ECO:0000256" key="5">
    <source>
        <dbReference type="ARBA" id="ARBA00023242"/>
    </source>
</evidence>
<comment type="caution">
    <text evidence="8">The sequence shown here is derived from an EMBL/GenBank/DDBJ whole genome shotgun (WGS) entry which is preliminary data.</text>
</comment>
<dbReference type="SUPFAM" id="SSF46689">
    <property type="entry name" value="Homeodomain-like"/>
    <property type="match status" value="1"/>
</dbReference>
<evidence type="ECO:0000256" key="3">
    <source>
        <dbReference type="ARBA" id="ARBA00023125"/>
    </source>
</evidence>
<dbReference type="AlphaFoldDB" id="A0A7J6EJ03"/>
<evidence type="ECO:0000256" key="1">
    <source>
        <dbReference type="ARBA" id="ARBA00004123"/>
    </source>
</evidence>
<name>A0A7J6EJ03_CANSA</name>
<evidence type="ECO:0000256" key="2">
    <source>
        <dbReference type="ARBA" id="ARBA00023015"/>
    </source>
</evidence>
<dbReference type="GO" id="GO:0003677">
    <property type="term" value="F:DNA binding"/>
    <property type="evidence" value="ECO:0007669"/>
    <property type="project" value="UniProtKB-KW"/>
</dbReference>
<accession>A0A7J6EJ03</accession>
<evidence type="ECO:0000313" key="8">
    <source>
        <dbReference type="EMBL" id="KAF4358418.1"/>
    </source>
</evidence>